<sequence>MSHESRLRVVIARCKLCHDEVLREPRPVALISTKSSSFGRSKKVVFTILAVTQCSGIGPSAPTVSVSAAPYTSFPRAIAAAAVGWRSGTKQSAYFVNSSRSSIQSSADWRKPTSAASQIQLGVHSLHQGSALSSRRPQVMQKDVFDRGHGYLLSGSEERATTPWANLLLDW</sequence>
<dbReference type="Proteomes" id="UP001396898">
    <property type="component" value="Unassembled WGS sequence"/>
</dbReference>
<name>A0ABR1SHF5_9PEZI</name>
<organism evidence="1 2">
    <name type="scientific">Apiospora marii</name>
    <dbReference type="NCBI Taxonomy" id="335849"/>
    <lineage>
        <taxon>Eukaryota</taxon>
        <taxon>Fungi</taxon>
        <taxon>Dikarya</taxon>
        <taxon>Ascomycota</taxon>
        <taxon>Pezizomycotina</taxon>
        <taxon>Sordariomycetes</taxon>
        <taxon>Xylariomycetidae</taxon>
        <taxon>Amphisphaeriales</taxon>
        <taxon>Apiosporaceae</taxon>
        <taxon>Apiospora</taxon>
    </lineage>
</organism>
<gene>
    <name evidence="1" type="ORF">PG991_003162</name>
</gene>
<proteinExistence type="predicted"/>
<evidence type="ECO:0000313" key="1">
    <source>
        <dbReference type="EMBL" id="KAK8033764.1"/>
    </source>
</evidence>
<comment type="caution">
    <text evidence="1">The sequence shown here is derived from an EMBL/GenBank/DDBJ whole genome shotgun (WGS) entry which is preliminary data.</text>
</comment>
<evidence type="ECO:0000313" key="2">
    <source>
        <dbReference type="Proteomes" id="UP001396898"/>
    </source>
</evidence>
<dbReference type="EMBL" id="JAQQWI010000006">
    <property type="protein sequence ID" value="KAK8033764.1"/>
    <property type="molecule type" value="Genomic_DNA"/>
</dbReference>
<accession>A0ABR1SHF5</accession>
<reference evidence="1 2" key="1">
    <citation type="submission" date="2023-01" db="EMBL/GenBank/DDBJ databases">
        <title>Analysis of 21 Apiospora genomes using comparative genomics revels a genus with tremendous synthesis potential of carbohydrate active enzymes and secondary metabolites.</title>
        <authorList>
            <person name="Sorensen T."/>
        </authorList>
    </citation>
    <scope>NUCLEOTIDE SEQUENCE [LARGE SCALE GENOMIC DNA]</scope>
    <source>
        <strain evidence="1 2">CBS 20057</strain>
    </source>
</reference>
<protein>
    <submittedName>
        <fullName evidence="1">Uncharacterized protein</fullName>
    </submittedName>
</protein>
<keyword evidence="2" id="KW-1185">Reference proteome</keyword>